<evidence type="ECO:0000259" key="2">
    <source>
        <dbReference type="Pfam" id="PF04264"/>
    </source>
</evidence>
<proteinExistence type="predicted"/>
<dbReference type="SUPFAM" id="SSF101874">
    <property type="entry name" value="YceI-like"/>
    <property type="match status" value="1"/>
</dbReference>
<protein>
    <recommendedName>
        <fullName evidence="2">Lipid/polyisoprenoid-binding YceI-like domain-containing protein</fullName>
    </recommendedName>
</protein>
<dbReference type="AlphaFoldDB" id="G9ZJS6"/>
<dbReference type="Pfam" id="PF04264">
    <property type="entry name" value="YceI"/>
    <property type="match status" value="1"/>
</dbReference>
<dbReference type="Proteomes" id="UP000004750">
    <property type="component" value="Unassembled WGS sequence"/>
</dbReference>
<dbReference type="InterPro" id="IPR036761">
    <property type="entry name" value="TTHA0802/YceI-like_sf"/>
</dbReference>
<dbReference type="Gene3D" id="2.40.128.110">
    <property type="entry name" value="Lipid/polyisoprenoid-binding, YceI-like"/>
    <property type="match status" value="1"/>
</dbReference>
<gene>
    <name evidence="3" type="ORF">HMPREF9080_03046</name>
</gene>
<evidence type="ECO:0000313" key="3">
    <source>
        <dbReference type="EMBL" id="EHM49556.1"/>
    </source>
</evidence>
<sequence length="62" mass="7165">MSVTVKIPSLDTGFGERDEHLQKYLESSQYPEATFKSTTWKDGTTHRRTHLPRQNAKHHRAG</sequence>
<dbReference type="HOGENOM" id="CLU_2895726_0_0_6"/>
<comment type="caution">
    <text evidence="3">The sequence shown here is derived from an EMBL/GenBank/DDBJ whole genome shotgun (WGS) entry which is preliminary data.</text>
</comment>
<accession>G9ZJS6</accession>
<dbReference type="EMBL" id="AGCM01000196">
    <property type="protein sequence ID" value="EHM49556.1"/>
    <property type="molecule type" value="Genomic_DNA"/>
</dbReference>
<feature type="region of interest" description="Disordered" evidence="1">
    <location>
        <begin position="39"/>
        <end position="62"/>
    </location>
</feature>
<dbReference type="STRING" id="797473.HMPREF9080_03046"/>
<organism evidence="3 4">
    <name type="scientific">Cardiobacterium valvarum F0432</name>
    <dbReference type="NCBI Taxonomy" id="797473"/>
    <lineage>
        <taxon>Bacteria</taxon>
        <taxon>Pseudomonadati</taxon>
        <taxon>Pseudomonadota</taxon>
        <taxon>Gammaproteobacteria</taxon>
        <taxon>Cardiobacteriales</taxon>
        <taxon>Cardiobacteriaceae</taxon>
        <taxon>Cardiobacterium</taxon>
    </lineage>
</organism>
<evidence type="ECO:0000256" key="1">
    <source>
        <dbReference type="SAM" id="MobiDB-lite"/>
    </source>
</evidence>
<feature type="compositionally biased region" description="Basic residues" evidence="1">
    <location>
        <begin position="46"/>
        <end position="62"/>
    </location>
</feature>
<evidence type="ECO:0000313" key="4">
    <source>
        <dbReference type="Proteomes" id="UP000004750"/>
    </source>
</evidence>
<reference evidence="3 4" key="1">
    <citation type="submission" date="2011-08" db="EMBL/GenBank/DDBJ databases">
        <authorList>
            <person name="Weinstock G."/>
            <person name="Sodergren E."/>
            <person name="Clifton S."/>
            <person name="Fulton L."/>
            <person name="Fulton B."/>
            <person name="Courtney L."/>
            <person name="Fronick C."/>
            <person name="Harrison M."/>
            <person name="Strong C."/>
            <person name="Farmer C."/>
            <person name="Delahaunty K."/>
            <person name="Markovic C."/>
            <person name="Hall O."/>
            <person name="Minx P."/>
            <person name="Tomlinson C."/>
            <person name="Mitreva M."/>
            <person name="Hou S."/>
            <person name="Chen J."/>
            <person name="Wollam A."/>
            <person name="Pepin K.H."/>
            <person name="Johnson M."/>
            <person name="Bhonagiri V."/>
            <person name="Zhang X."/>
            <person name="Suruliraj S."/>
            <person name="Warren W."/>
            <person name="Chinwalla A."/>
            <person name="Mardis E.R."/>
            <person name="Wilson R.K."/>
        </authorList>
    </citation>
    <scope>NUCLEOTIDE SEQUENCE [LARGE SCALE GENOMIC DNA]</scope>
    <source>
        <strain evidence="3 4">F0432</strain>
    </source>
</reference>
<name>G9ZJS6_9GAMM</name>
<dbReference type="InterPro" id="IPR007372">
    <property type="entry name" value="Lipid/polyisoprenoid-bd_YceI"/>
</dbReference>
<feature type="domain" description="Lipid/polyisoprenoid-binding YceI-like" evidence="2">
    <location>
        <begin position="2"/>
        <end position="42"/>
    </location>
</feature>